<feature type="compositionally biased region" description="Polar residues" evidence="2">
    <location>
        <begin position="805"/>
        <end position="814"/>
    </location>
</feature>
<comment type="caution">
    <text evidence="4">The sequence shown here is derived from an EMBL/GenBank/DDBJ whole genome shotgun (WGS) entry which is preliminary data.</text>
</comment>
<accession>A0A9Q0MDE6</accession>
<dbReference type="SUPFAM" id="SSF48350">
    <property type="entry name" value="GTPase activation domain, GAP"/>
    <property type="match status" value="1"/>
</dbReference>
<dbReference type="GO" id="GO:0005096">
    <property type="term" value="F:GTPase activator activity"/>
    <property type="evidence" value="ECO:0007669"/>
    <property type="project" value="UniProtKB-KW"/>
</dbReference>
<name>A0A9Q0MDE6_BLOTA</name>
<dbReference type="EMBL" id="JAPWDV010000001">
    <property type="protein sequence ID" value="KAJ6223552.1"/>
    <property type="molecule type" value="Genomic_DNA"/>
</dbReference>
<feature type="compositionally biased region" description="Polar residues" evidence="2">
    <location>
        <begin position="917"/>
        <end position="930"/>
    </location>
</feature>
<feature type="region of interest" description="Disordered" evidence="2">
    <location>
        <begin position="1"/>
        <end position="21"/>
    </location>
</feature>
<dbReference type="Proteomes" id="UP001142055">
    <property type="component" value="Chromosome 1"/>
</dbReference>
<feature type="compositionally biased region" description="Low complexity" evidence="2">
    <location>
        <begin position="958"/>
        <end position="971"/>
    </location>
</feature>
<feature type="compositionally biased region" description="Polar residues" evidence="2">
    <location>
        <begin position="87"/>
        <end position="102"/>
    </location>
</feature>
<gene>
    <name evidence="4" type="ORF">RDWZM_002097</name>
</gene>
<dbReference type="Gene3D" id="1.10.555.10">
    <property type="entry name" value="Rho GTPase activation protein"/>
    <property type="match status" value="1"/>
</dbReference>
<protein>
    <recommendedName>
        <fullName evidence="3">Rho-GAP domain-containing protein</fullName>
    </recommendedName>
</protein>
<dbReference type="PANTHER" id="PTHR15729:SF10">
    <property type="entry name" value="GTPASE-ACTIVATING PROTEIN CDGAPR"/>
    <property type="match status" value="1"/>
</dbReference>
<proteinExistence type="predicted"/>
<feature type="region of interest" description="Disordered" evidence="2">
    <location>
        <begin position="902"/>
        <end position="930"/>
    </location>
</feature>
<dbReference type="InterPro" id="IPR008936">
    <property type="entry name" value="Rho_GTPase_activation_prot"/>
</dbReference>
<dbReference type="AlphaFoldDB" id="A0A9Q0MDE6"/>
<keyword evidence="1" id="KW-0343">GTPase activation</keyword>
<evidence type="ECO:0000259" key="3">
    <source>
        <dbReference type="PROSITE" id="PS50238"/>
    </source>
</evidence>
<feature type="region of interest" description="Disordered" evidence="2">
    <location>
        <begin position="948"/>
        <end position="979"/>
    </location>
</feature>
<keyword evidence="5" id="KW-1185">Reference proteome</keyword>
<reference evidence="4" key="1">
    <citation type="submission" date="2022-12" db="EMBL/GenBank/DDBJ databases">
        <title>Genome assemblies of Blomia tropicalis.</title>
        <authorList>
            <person name="Cui Y."/>
        </authorList>
    </citation>
    <scope>NUCLEOTIDE SEQUENCE</scope>
    <source>
        <tissue evidence="4">Adult mites</tissue>
    </source>
</reference>
<feature type="domain" description="Rho-GAP" evidence="3">
    <location>
        <begin position="243"/>
        <end position="448"/>
    </location>
</feature>
<dbReference type="SMART" id="SM00324">
    <property type="entry name" value="RhoGAP"/>
    <property type="match status" value="1"/>
</dbReference>
<dbReference type="InterPro" id="IPR051576">
    <property type="entry name" value="PX-Rho_GAP"/>
</dbReference>
<evidence type="ECO:0000256" key="2">
    <source>
        <dbReference type="SAM" id="MobiDB-lite"/>
    </source>
</evidence>
<dbReference type="PANTHER" id="PTHR15729">
    <property type="entry name" value="CDC42 GTPASE-ACTIVATING PROTEIN"/>
    <property type="match status" value="1"/>
</dbReference>
<feature type="compositionally biased region" description="Low complexity" evidence="2">
    <location>
        <begin position="828"/>
        <end position="844"/>
    </location>
</feature>
<feature type="region of interest" description="Disordered" evidence="2">
    <location>
        <begin position="867"/>
        <end position="886"/>
    </location>
</feature>
<dbReference type="InterPro" id="IPR000198">
    <property type="entry name" value="RhoGAP_dom"/>
</dbReference>
<dbReference type="Pfam" id="PF00620">
    <property type="entry name" value="RhoGAP"/>
    <property type="match status" value="1"/>
</dbReference>
<feature type="compositionally biased region" description="Low complexity" evidence="2">
    <location>
        <begin position="788"/>
        <end position="804"/>
    </location>
</feature>
<evidence type="ECO:0000313" key="4">
    <source>
        <dbReference type="EMBL" id="KAJ6223552.1"/>
    </source>
</evidence>
<dbReference type="GO" id="GO:0007264">
    <property type="term" value="P:small GTPase-mediated signal transduction"/>
    <property type="evidence" value="ECO:0007669"/>
    <property type="project" value="TreeGrafter"/>
</dbReference>
<feature type="region of interest" description="Disordered" evidence="2">
    <location>
        <begin position="779"/>
        <end position="855"/>
    </location>
</feature>
<organism evidence="4 5">
    <name type="scientific">Blomia tropicalis</name>
    <name type="common">Mite</name>
    <dbReference type="NCBI Taxonomy" id="40697"/>
    <lineage>
        <taxon>Eukaryota</taxon>
        <taxon>Metazoa</taxon>
        <taxon>Ecdysozoa</taxon>
        <taxon>Arthropoda</taxon>
        <taxon>Chelicerata</taxon>
        <taxon>Arachnida</taxon>
        <taxon>Acari</taxon>
        <taxon>Acariformes</taxon>
        <taxon>Sarcoptiformes</taxon>
        <taxon>Astigmata</taxon>
        <taxon>Glycyphagoidea</taxon>
        <taxon>Echimyopodidae</taxon>
        <taxon>Blomia</taxon>
    </lineage>
</organism>
<feature type="region of interest" description="Disordered" evidence="2">
    <location>
        <begin position="87"/>
        <end position="109"/>
    </location>
</feature>
<dbReference type="PROSITE" id="PS50238">
    <property type="entry name" value="RHOGAP"/>
    <property type="match status" value="1"/>
</dbReference>
<evidence type="ECO:0000313" key="5">
    <source>
        <dbReference type="Proteomes" id="UP001142055"/>
    </source>
</evidence>
<feature type="compositionally biased region" description="Low complexity" evidence="2">
    <location>
        <begin position="874"/>
        <end position="884"/>
    </location>
</feature>
<sequence>MVLNTNAATTAVEENGTASTNVTSNIKHYHYHQQEQQQKKRQSIDNSMIRFPKLDECAHFHYEFAELQNFHVSLIINENCNGNVGRISKSNENENNGRGSTTPSPPLLSMNNDNDQCTNIRSLYLFVRVQSLGRSWTVRRNLQDFRFLDIQLHKCVFDRKHSMLQPFNLTYFSSFDSLDSIIHFVAQYLERLSQIVGGCFLTCGPVLHWFEIDNRAFASGRVGGRRRDQLKSSGILRERVFGCDLCEHLANSGNDLPLVLTTCCAYIEANGLNANGIYRLSGVASTINRLRAVFDEDRVPGELSDEPEVEMADEEMMVDIHAVSSLLKLYFRELPNPLLTFSLYESFVTAMRDDSLDGNGRLHAIRSLVISLPPPHWRTLRYLIRHLSYVSTFDAKTGMTPKNLAIVWAPNLLRSRDLEQHVGIEALHVIGTQAVLTEFLILNCDKIFDREEHEIHPPKPLYSPFINGKHANGHVSSKCLKYIDVGPEIIPGKYHTIISTRPSVQSKRSKFNIQNWKKFHFFSTRSHNNRSRPSLFGDDKHCVNVSGTFRKLNSNFDGTSSESTNNFNPYLKPGNNRFSIRSGKSVKRSQSFDSYFKKLRANISNNNNNNNVTNCMNKTCIGNEDPFEDEHDVDDVDINRNKFTHNKNDTIFEVEEMAIDCDNHLPQNPISNIDEVNKLESDLMSNDKKPELGNNNHSPMIDTVDTITTEFGGGDQCTKGDIMKQLVEATQLVTSFDQSNQVQQMDTNCSVSNCEMDLPNGRDTKASITIDDRQCSLGSRFENDIRPSSSSTESASTSTSPTLSDGQSTSTRTSCELIDTHHNHHSSIHPQPHSPSLSSTSSATSEHHSTETTCSDVRSPILPVCSIENGNECSPTRTTPSPSTEIAVNPELATDNCLIGSAELHHNPSSSASSPSHTIQSCSTHSSLNSLPINESNLAAHSNELDDDNVQSIDNNESTKTSSSEISISTSTPPPTTEVATIWTISPNSTFRDSMFKFNDLSERERIERIKQERRSQIRQNFVQHMKSNDPTPPSRIPVSLRSNASALPEISNSSDSSPIRMRPKPVFNNYRNQWRNSDASMVDQTNVSVNTNSVNANKPNITEYRRSVPNLEAQIQTINTRYNRNIEPINSTTTTKSDKMSPINNNISVSLQRTGSLTNSVKLRRPKVTQSISVQEGTTMNNSNGGSGVSSTMRTKIAVTPLRTINTKRQRVIDPKMLAQMFEQQNAVDKV</sequence>
<evidence type="ECO:0000256" key="1">
    <source>
        <dbReference type="ARBA" id="ARBA00022468"/>
    </source>
</evidence>